<gene>
    <name evidence="1" type="ORF">CI15_06435</name>
</gene>
<keyword evidence="2" id="KW-1185">Reference proteome</keyword>
<name>A0A149PXM0_9BURK</name>
<protein>
    <submittedName>
        <fullName evidence="1">Uncharacterized protein</fullName>
    </submittedName>
</protein>
<evidence type="ECO:0000313" key="1">
    <source>
        <dbReference type="EMBL" id="KXU89820.1"/>
    </source>
</evidence>
<organism evidence="1 2">
    <name type="scientific">Paraburkholderia monticola</name>
    <dbReference type="NCBI Taxonomy" id="1399968"/>
    <lineage>
        <taxon>Bacteria</taxon>
        <taxon>Pseudomonadati</taxon>
        <taxon>Pseudomonadota</taxon>
        <taxon>Betaproteobacteria</taxon>
        <taxon>Burkholderiales</taxon>
        <taxon>Burkholderiaceae</taxon>
        <taxon>Paraburkholderia</taxon>
    </lineage>
</organism>
<accession>A0A149PXM0</accession>
<dbReference type="AlphaFoldDB" id="A0A149PXM0"/>
<dbReference type="Proteomes" id="UP000075613">
    <property type="component" value="Unassembled WGS sequence"/>
</dbReference>
<dbReference type="EMBL" id="LRBG01000004">
    <property type="protein sequence ID" value="KXU89820.1"/>
    <property type="molecule type" value="Genomic_DNA"/>
</dbReference>
<evidence type="ECO:0000313" key="2">
    <source>
        <dbReference type="Proteomes" id="UP000075613"/>
    </source>
</evidence>
<comment type="caution">
    <text evidence="1">The sequence shown here is derived from an EMBL/GenBank/DDBJ whole genome shotgun (WGS) entry which is preliminary data.</text>
</comment>
<sequence length="238" mass="26512">MRAAVSAQNSLRALLVLNMLIETLTGAGYSLSAGGKEDGPAYVTLLDGMLTFGVRERARQENVPLTREQLAENKRAGYNRHSQGYIYHPTNELEISAFVVGSTYAAVTTSDSRSASLETKIPGFVGRLRHFILRSSVQAEMRIEQRAAAAVQEAERARLAAIRRSAFEQLKQVEEWASKLERANRLRTLATEFDLKKLTSSDDVIDAGWIRRAADWLDPTVECRWDDMDNAPAGYGEF</sequence>
<proteinExistence type="predicted"/>
<reference evidence="1 2" key="1">
    <citation type="journal article" date="2015" name="Int. J. Syst. Evol. Microbiol.">
        <title>Burkholderia monticola sp. nov., isolated from mountain soil.</title>
        <authorList>
            <person name="Baek I."/>
            <person name="Seo B."/>
            <person name="Lee I."/>
            <person name="Yi H."/>
            <person name="Chun J."/>
        </authorList>
    </citation>
    <scope>NUCLEOTIDE SEQUENCE [LARGE SCALE GENOMIC DNA]</scope>
    <source>
        <strain evidence="1 2">JC2948</strain>
    </source>
</reference>